<proteinExistence type="predicted"/>
<dbReference type="InterPro" id="IPR027417">
    <property type="entry name" value="P-loop_NTPase"/>
</dbReference>
<dbReference type="GO" id="GO:0004386">
    <property type="term" value="F:helicase activity"/>
    <property type="evidence" value="ECO:0007669"/>
    <property type="project" value="InterPro"/>
</dbReference>
<dbReference type="Pfam" id="PF08378">
    <property type="entry name" value="NERD"/>
    <property type="match status" value="1"/>
</dbReference>
<dbReference type="CDD" id="cd17934">
    <property type="entry name" value="DEXXQc_Upf1-like"/>
    <property type="match status" value="1"/>
</dbReference>
<sequence>MIGLINESFFISSKIQRTTMKLDIRSPQGIHATEHKAITELAAGLRPSWYGYASFLIADRAGSMEIDLLILTHSRILLVEVKHWSGTIESDGKTWRQTKASGQSRTQASPVTIKREHAQRLSSLFDKHLKSRWNCYYPIETCVVLSGEAEIVQMPEWERQMVFTLEEFLEIRSEKGFERLLPKREHERMLKSGKLLRPNTDRQVRIFENWLNGGGCIKPRQREAGGYVMTDPTPVFQHKSGIYSEYIGEHRNMGGNQALLRAWDFNQLGGLALTQEQRAFLGLREQRAINYVGQKDYQLRKDYLMQPQQQLTKEEVTEDLIEVYEKPPLFERLDEYLVTVSHEKEKRLELLRALLVPFASLHTVGLAHRDIAYERLYYNHQSQSITVSGLVAARFPDPQNRSVGDLREKLATSAIPLPEEIYGEIEIDACKIDVYLLGVIAYRIAFDSTLPVTEDGISWKLAKKDPFDGELNNWLTQALSLDPAERQADAGEMLSQLTELFALDHERSSGVDIEIMSALEAFRSPINLMVDFPPLEAPSQDFDRSRMTYKSSYEGKPVIVRIWTGLQPQVADAGQNRRLIRFIERCQLLHQHTLPIPNLIGFGFSMMGLYTIQEYLEEGEVLSNWENVSSVSGEEELTIVQSLINAVNKLHATEVGHGDLKPENILLQSDRHNLKINFLDILDIDVNGLPMKSDEYKPLQDVSAKARDRFATYLIVKKLVEGDVQSYAGILAEINNALGEDGQQVPISLDPLQESLKMAMTPDEPVVEPINISWPRISIEGDSNNFLSDQGLFYLTVRSLPESIQIFITGLKQKVTLEVLWKEDDKYLVLRNVRTKQVLPAELMRDAQQANNPKRERSQVITQTFQLNKTDRVTKDEEILSSYLMTLPVVKSALFSDSSDINEEKEIEVSNSFDLHRLWSTLVNAERDLHPTVTVATKPEKKNGNYYVQIEESLEEFGYLDSDDQIQLLSDSLDEQWNYGSLDLAQSKGDTLVINDARSMGFLRPGNQLKLVEVRSETSWQRRRKALHSVLQHETLIPDLVDWFDPCKPNPTPSITPLPTPDDSSLDSYGLDESKKAAFVHVLQKPLSVVMGPPGTGKTTMLSALLDYLSREPSVERILLVSQSHVAVNELAVRARQLMRKTGDSKESYSEPSMVRLGDKQKIDDELLDVHVESLQARYRTAFHRDLDARMVALASRLRLPRDLVAEAGDLYRRFGPELYQFIKAKDELFKLQVKMDELEEQRRPKKQFDRTRKRLERLTDALNHGLQAYVELPTPILDSEDPISELLAHIGEKHQVRNPKALSRLKGVIDVSNNWMLRLAADADGFAGFAARTRKLVIGTLVGIGKGAYNLSQNTYDVAIIDEAGRATASELSIAMQSARRVILVGDHKQLPPLTDHHLVNQVSKSLNVPKSEVVKTDFERAFLSTDGVMLTTQYRMAPPIGNLISHVFYDNELITGRGHADKWMNKLPSPWQKTVTWLNTSELREDKLTKNGNSRVYGARNTAEVDLICTSLRKLAESEESLTKLHEWNSKDNAPPIGIITGYRHQVNAIRERLDTDTWASGIRSLVRIDTIDSYQGSENRIIILSLVRNNSKKDVGFVDDAPRVNVAISRAKERLLILGASKIWSARNEKSPLGNVFRYIQSQVEAKDSEYQQITPRDLKDKRTTKNASANKMKPEVTHD</sequence>
<dbReference type="InterPro" id="IPR003593">
    <property type="entry name" value="AAA+_ATPase"/>
</dbReference>
<protein>
    <submittedName>
        <fullName evidence="4">NERD nuclease</fullName>
    </submittedName>
</protein>
<dbReference type="InterPro" id="IPR047187">
    <property type="entry name" value="SF1_C_Upf1"/>
</dbReference>
<evidence type="ECO:0000256" key="1">
    <source>
        <dbReference type="SAM" id="MobiDB-lite"/>
    </source>
</evidence>
<dbReference type="SMART" id="SM00382">
    <property type="entry name" value="AAA"/>
    <property type="match status" value="1"/>
</dbReference>
<evidence type="ECO:0000259" key="2">
    <source>
        <dbReference type="PROSITE" id="PS50011"/>
    </source>
</evidence>
<dbReference type="GO" id="GO:0004672">
    <property type="term" value="F:protein kinase activity"/>
    <property type="evidence" value="ECO:0007669"/>
    <property type="project" value="InterPro"/>
</dbReference>
<dbReference type="InterPro" id="IPR045055">
    <property type="entry name" value="DNA2/NAM7-like"/>
</dbReference>
<dbReference type="PROSITE" id="PS50011">
    <property type="entry name" value="PROTEIN_KINASE_DOM"/>
    <property type="match status" value="2"/>
</dbReference>
<evidence type="ECO:0000313" key="5">
    <source>
        <dbReference type="Proteomes" id="UP000269041"/>
    </source>
</evidence>
<dbReference type="InterPro" id="IPR008271">
    <property type="entry name" value="Ser/Thr_kinase_AS"/>
</dbReference>
<dbReference type="Pfam" id="PF00069">
    <property type="entry name" value="Pkinase"/>
    <property type="match status" value="1"/>
</dbReference>
<dbReference type="InterPro" id="IPR011009">
    <property type="entry name" value="Kinase-like_dom_sf"/>
</dbReference>
<dbReference type="CDD" id="cd18808">
    <property type="entry name" value="SF1_C_Upf1"/>
    <property type="match status" value="1"/>
</dbReference>
<keyword evidence="5" id="KW-1185">Reference proteome</keyword>
<dbReference type="PROSITE" id="PS50965">
    <property type="entry name" value="NERD"/>
    <property type="match status" value="1"/>
</dbReference>
<accession>A0A3R9L4N8</accession>
<name>A0A3R9L4N8_9VIBR</name>
<evidence type="ECO:0000313" key="4">
    <source>
        <dbReference type="EMBL" id="RSD32909.1"/>
    </source>
</evidence>
<dbReference type="Gene3D" id="1.10.510.10">
    <property type="entry name" value="Transferase(Phosphotransferase) domain 1"/>
    <property type="match status" value="2"/>
</dbReference>
<dbReference type="PANTHER" id="PTHR10887:SF495">
    <property type="entry name" value="HELICASE SENATAXIN ISOFORM X1-RELATED"/>
    <property type="match status" value="1"/>
</dbReference>
<reference evidence="4 5" key="1">
    <citation type="submission" date="2018-12" db="EMBL/GenBank/DDBJ databases">
        <title>Genomic taxonomy of the Vibrionaceae family.</title>
        <authorList>
            <person name="Gomez-Gil B."/>
            <person name="Enciso-Ibarra K."/>
        </authorList>
    </citation>
    <scope>NUCLEOTIDE SEQUENCE [LARGE SCALE GENOMIC DNA]</scope>
    <source>
        <strain evidence="4 5">CAIM 594</strain>
    </source>
</reference>
<dbReference type="Proteomes" id="UP000269041">
    <property type="component" value="Unassembled WGS sequence"/>
</dbReference>
<dbReference type="SUPFAM" id="SSF56112">
    <property type="entry name" value="Protein kinase-like (PK-like)"/>
    <property type="match status" value="2"/>
</dbReference>
<comment type="caution">
    <text evidence="4">The sequence shown here is derived from an EMBL/GenBank/DDBJ whole genome shotgun (WGS) entry which is preliminary data.</text>
</comment>
<dbReference type="Pfam" id="PF13086">
    <property type="entry name" value="AAA_11"/>
    <property type="match status" value="1"/>
</dbReference>
<gene>
    <name evidence="4" type="ORF">EJA03_01250</name>
</gene>
<dbReference type="OrthoDB" id="9757917at2"/>
<organism evidence="4 5">
    <name type="scientific">Vibrio pectenicida</name>
    <dbReference type="NCBI Taxonomy" id="62763"/>
    <lineage>
        <taxon>Bacteria</taxon>
        <taxon>Pseudomonadati</taxon>
        <taxon>Pseudomonadota</taxon>
        <taxon>Gammaproteobacteria</taxon>
        <taxon>Vibrionales</taxon>
        <taxon>Vibrionaceae</taxon>
        <taxon>Vibrio</taxon>
    </lineage>
</organism>
<feature type="domain" description="Protein kinase" evidence="2">
    <location>
        <begin position="245"/>
        <end position="501"/>
    </location>
</feature>
<feature type="domain" description="NERD" evidence="3">
    <location>
        <begin position="29"/>
        <end position="144"/>
    </location>
</feature>
<dbReference type="Gene3D" id="3.40.50.300">
    <property type="entry name" value="P-loop containing nucleotide triphosphate hydrolases"/>
    <property type="match status" value="2"/>
</dbReference>
<dbReference type="InterPro" id="IPR041677">
    <property type="entry name" value="DNA2/NAM7_AAA_11"/>
</dbReference>
<dbReference type="EMBL" id="RSFA01000002">
    <property type="protein sequence ID" value="RSD32909.1"/>
    <property type="molecule type" value="Genomic_DNA"/>
</dbReference>
<dbReference type="InterPro" id="IPR011528">
    <property type="entry name" value="NERD"/>
</dbReference>
<dbReference type="Pfam" id="PF13087">
    <property type="entry name" value="AAA_12"/>
    <property type="match status" value="1"/>
</dbReference>
<dbReference type="InterPro" id="IPR000719">
    <property type="entry name" value="Prot_kinase_dom"/>
</dbReference>
<dbReference type="InterPro" id="IPR041679">
    <property type="entry name" value="DNA2/NAM7-like_C"/>
</dbReference>
<dbReference type="SUPFAM" id="SSF52540">
    <property type="entry name" value="P-loop containing nucleoside triphosphate hydrolases"/>
    <property type="match status" value="2"/>
</dbReference>
<feature type="domain" description="Protein kinase" evidence="2">
    <location>
        <begin position="501"/>
        <end position="884"/>
    </location>
</feature>
<dbReference type="GO" id="GO:0005524">
    <property type="term" value="F:ATP binding"/>
    <property type="evidence" value="ECO:0007669"/>
    <property type="project" value="InterPro"/>
</dbReference>
<evidence type="ECO:0000259" key="3">
    <source>
        <dbReference type="PROSITE" id="PS50965"/>
    </source>
</evidence>
<feature type="region of interest" description="Disordered" evidence="1">
    <location>
        <begin position="1653"/>
        <end position="1683"/>
    </location>
</feature>
<dbReference type="PROSITE" id="PS00108">
    <property type="entry name" value="PROTEIN_KINASE_ST"/>
    <property type="match status" value="1"/>
</dbReference>
<dbReference type="PANTHER" id="PTHR10887">
    <property type="entry name" value="DNA2/NAM7 HELICASE FAMILY"/>
    <property type="match status" value="1"/>
</dbReference>